<dbReference type="PROSITE" id="PS50995">
    <property type="entry name" value="HTH_MARR_2"/>
    <property type="match status" value="1"/>
</dbReference>
<dbReference type="PRINTS" id="PR00598">
    <property type="entry name" value="HTHMARR"/>
</dbReference>
<dbReference type="Proteomes" id="UP001601059">
    <property type="component" value="Unassembled WGS sequence"/>
</dbReference>
<dbReference type="InterPro" id="IPR036388">
    <property type="entry name" value="WH-like_DNA-bd_sf"/>
</dbReference>
<dbReference type="InterPro" id="IPR039422">
    <property type="entry name" value="MarR/SlyA-like"/>
</dbReference>
<reference evidence="3 4" key="1">
    <citation type="submission" date="2024-08" db="EMBL/GenBank/DDBJ databases">
        <title>Two novel Cytobacillus novel species.</title>
        <authorList>
            <person name="Liu G."/>
        </authorList>
    </citation>
    <scope>NUCLEOTIDE SEQUENCE [LARGE SCALE GENOMIC DNA]</scope>
    <source>
        <strain evidence="3 4">FJAT-54145</strain>
    </source>
</reference>
<dbReference type="Gene3D" id="1.10.10.10">
    <property type="entry name" value="Winged helix-like DNA-binding domain superfamily/Winged helix DNA-binding domain"/>
    <property type="match status" value="1"/>
</dbReference>
<keyword evidence="4" id="KW-1185">Reference proteome</keyword>
<dbReference type="PANTHER" id="PTHR33164">
    <property type="entry name" value="TRANSCRIPTIONAL REGULATOR, MARR FAMILY"/>
    <property type="match status" value="1"/>
</dbReference>
<dbReference type="RefSeq" id="WP_389362251.1">
    <property type="nucleotide sequence ID" value="NZ_JBIACK010000009.1"/>
</dbReference>
<dbReference type="Pfam" id="PF01047">
    <property type="entry name" value="MarR"/>
    <property type="match status" value="1"/>
</dbReference>
<feature type="domain" description="HTH marR-type" evidence="2">
    <location>
        <begin position="1"/>
        <end position="140"/>
    </location>
</feature>
<protein>
    <submittedName>
        <fullName evidence="3">MarR family winged helix-turn-helix transcriptional regulator</fullName>
    </submittedName>
</protein>
<evidence type="ECO:0000313" key="3">
    <source>
        <dbReference type="EMBL" id="MFE8702282.1"/>
    </source>
</evidence>
<evidence type="ECO:0000256" key="1">
    <source>
        <dbReference type="ARBA" id="ARBA00023125"/>
    </source>
</evidence>
<comment type="caution">
    <text evidence="3">The sequence shown here is derived from an EMBL/GenBank/DDBJ whole genome shotgun (WGS) entry which is preliminary data.</text>
</comment>
<dbReference type="InterPro" id="IPR036390">
    <property type="entry name" value="WH_DNA-bd_sf"/>
</dbReference>
<sequence>MKNLGYLLNSSAKLIKYQLNKRLEEENFTATQWAVIKDLQMLEEQKAHDNQYMSVSIAGRLDMDKPTISGVVKRLLEKGFIQKLPHPTDKRAHILQLTEQTKEILPTLEKKSEETISVALQGFSEKEISELTSYLVRINMNLKD</sequence>
<name>A0ABW6KDP1_9BACI</name>
<dbReference type="EMBL" id="JBIACK010000009">
    <property type="protein sequence ID" value="MFE8702282.1"/>
    <property type="molecule type" value="Genomic_DNA"/>
</dbReference>
<gene>
    <name evidence="3" type="ORF">ACFYKX_16930</name>
</gene>
<dbReference type="PANTHER" id="PTHR33164:SF43">
    <property type="entry name" value="HTH-TYPE TRANSCRIPTIONAL REPRESSOR YETL"/>
    <property type="match status" value="1"/>
</dbReference>
<dbReference type="InterPro" id="IPR000835">
    <property type="entry name" value="HTH_MarR-typ"/>
</dbReference>
<evidence type="ECO:0000313" key="4">
    <source>
        <dbReference type="Proteomes" id="UP001601059"/>
    </source>
</evidence>
<dbReference type="SUPFAM" id="SSF46785">
    <property type="entry name" value="Winged helix' DNA-binding domain"/>
    <property type="match status" value="1"/>
</dbReference>
<dbReference type="SMART" id="SM00347">
    <property type="entry name" value="HTH_MARR"/>
    <property type="match status" value="1"/>
</dbReference>
<keyword evidence="1" id="KW-0238">DNA-binding</keyword>
<accession>A0ABW6KDP1</accession>
<evidence type="ECO:0000259" key="2">
    <source>
        <dbReference type="PROSITE" id="PS50995"/>
    </source>
</evidence>
<organism evidence="3 4">
    <name type="scientific">Cytobacillus spartinae</name>
    <dbReference type="NCBI Taxonomy" id="3299023"/>
    <lineage>
        <taxon>Bacteria</taxon>
        <taxon>Bacillati</taxon>
        <taxon>Bacillota</taxon>
        <taxon>Bacilli</taxon>
        <taxon>Bacillales</taxon>
        <taxon>Bacillaceae</taxon>
        <taxon>Cytobacillus</taxon>
    </lineage>
</organism>
<proteinExistence type="predicted"/>